<evidence type="ECO:0000256" key="1">
    <source>
        <dbReference type="ARBA" id="ARBA00022729"/>
    </source>
</evidence>
<dbReference type="InterPro" id="IPR050955">
    <property type="entry name" value="Plant_Biomass_Hydrol_Est"/>
</dbReference>
<sequence length="264" mass="28723">MKTRKFGVIIGALFFILTSLSCSKSDSPQPADTRTSAEVEADFQALDLTAGTHDFAILSKVSNEWNFRLIVPESASATNKRPLIVNLHGASGGDTNAHKTTSCYAEPGFASLDPIILSPNAGAQLWISTRNQEMVLTLIELSVKYLPVDTSKIVITGYSNGGNGAWFFSETQPSIFSAGIPMASSYNTFGTDGNARKINTPLYEIHGENDEHFPLEETQAWIEATNNAGSNVTLKVAEGLTHNEPCEYVPYVENAADWLVNEIW</sequence>
<dbReference type="OrthoDB" id="9803578at2"/>
<protein>
    <recommendedName>
        <fullName evidence="2">Dienelactone hydrolase domain-containing protein</fullName>
    </recommendedName>
</protein>
<dbReference type="Gene3D" id="3.40.50.1820">
    <property type="entry name" value="alpha/beta hydrolase"/>
    <property type="match status" value="1"/>
</dbReference>
<dbReference type="PANTHER" id="PTHR43037:SF1">
    <property type="entry name" value="BLL1128 PROTEIN"/>
    <property type="match status" value="1"/>
</dbReference>
<dbReference type="GO" id="GO:0016787">
    <property type="term" value="F:hydrolase activity"/>
    <property type="evidence" value="ECO:0007669"/>
    <property type="project" value="InterPro"/>
</dbReference>
<dbReference type="AlphaFoldDB" id="A0A1L7I7X8"/>
<evidence type="ECO:0000259" key="2">
    <source>
        <dbReference type="Pfam" id="PF01738"/>
    </source>
</evidence>
<dbReference type="PANTHER" id="PTHR43037">
    <property type="entry name" value="UNNAMED PRODUCT-RELATED"/>
    <property type="match status" value="1"/>
</dbReference>
<dbReference type="RefSeq" id="WP_083644986.1">
    <property type="nucleotide sequence ID" value="NZ_AMRU01000007.1"/>
</dbReference>
<accession>A0A1L7I7X8</accession>
<dbReference type="InterPro" id="IPR002925">
    <property type="entry name" value="Dienelactn_hydro"/>
</dbReference>
<keyword evidence="1" id="KW-0732">Signal</keyword>
<reference evidence="3 4" key="1">
    <citation type="submission" date="2016-07" db="EMBL/GenBank/DDBJ databases">
        <title>Multi-omics approach to identify versatile polysaccharide utilization systems of a marine flavobacterium Gramella flava.</title>
        <authorList>
            <person name="Tang K."/>
        </authorList>
    </citation>
    <scope>NUCLEOTIDE SEQUENCE [LARGE SCALE GENOMIC DNA]</scope>
    <source>
        <strain evidence="3 4">JLT2011</strain>
    </source>
</reference>
<name>A0A1L7I7X8_9FLAO</name>
<evidence type="ECO:0000313" key="4">
    <source>
        <dbReference type="Proteomes" id="UP000186230"/>
    </source>
</evidence>
<dbReference type="InterPro" id="IPR029058">
    <property type="entry name" value="AB_hydrolase_fold"/>
</dbReference>
<dbReference type="PROSITE" id="PS51257">
    <property type="entry name" value="PROKAR_LIPOPROTEIN"/>
    <property type="match status" value="1"/>
</dbReference>
<dbReference type="EMBL" id="CP016359">
    <property type="protein sequence ID" value="APU69303.1"/>
    <property type="molecule type" value="Genomic_DNA"/>
</dbReference>
<dbReference type="Proteomes" id="UP000186230">
    <property type="component" value="Chromosome"/>
</dbReference>
<dbReference type="Pfam" id="PF01738">
    <property type="entry name" value="DLH"/>
    <property type="match status" value="1"/>
</dbReference>
<proteinExistence type="predicted"/>
<feature type="domain" description="Dienelactone hydrolase" evidence="2">
    <location>
        <begin position="77"/>
        <end position="256"/>
    </location>
</feature>
<keyword evidence="4" id="KW-1185">Reference proteome</keyword>
<dbReference type="STRING" id="1229726.GRFL_2579"/>
<gene>
    <name evidence="3" type="ORF">GRFL_2579</name>
</gene>
<evidence type="ECO:0000313" key="3">
    <source>
        <dbReference type="EMBL" id="APU69303.1"/>
    </source>
</evidence>
<dbReference type="SUPFAM" id="SSF53474">
    <property type="entry name" value="alpha/beta-Hydrolases"/>
    <property type="match status" value="1"/>
</dbReference>
<dbReference type="KEGG" id="gfl:GRFL_2579"/>
<organism evidence="3 4">
    <name type="scientific">Christiangramia flava JLT2011</name>
    <dbReference type="NCBI Taxonomy" id="1229726"/>
    <lineage>
        <taxon>Bacteria</taxon>
        <taxon>Pseudomonadati</taxon>
        <taxon>Bacteroidota</taxon>
        <taxon>Flavobacteriia</taxon>
        <taxon>Flavobacteriales</taxon>
        <taxon>Flavobacteriaceae</taxon>
        <taxon>Christiangramia</taxon>
    </lineage>
</organism>